<evidence type="ECO:0000313" key="1">
    <source>
        <dbReference type="EnsemblMetazoa" id="XP_004929929.1"/>
    </source>
</evidence>
<dbReference type="AlphaFoldDB" id="A0A8R1WMF5"/>
<reference evidence="2" key="1">
    <citation type="journal article" date="2008" name="Insect Biochem. Mol. Biol.">
        <title>The genome of a lepidopteran model insect, the silkworm Bombyx mori.</title>
        <authorList>
            <consortium name="International Silkworm Genome Consortium"/>
        </authorList>
    </citation>
    <scope>NUCLEOTIDE SEQUENCE [LARGE SCALE GENOMIC DNA]</scope>
    <source>
        <strain evidence="2">p50T</strain>
    </source>
</reference>
<accession>A0A8R1WMF5</accession>
<dbReference type="EnsemblMetazoa" id="XM_004929872.4">
    <property type="protein sequence ID" value="XP_004929929.1"/>
    <property type="gene ID" value="LOC101736627"/>
</dbReference>
<dbReference type="Proteomes" id="UP000005204">
    <property type="component" value="Unassembled WGS sequence"/>
</dbReference>
<protein>
    <submittedName>
        <fullName evidence="1">Uncharacterized protein</fullName>
    </submittedName>
</protein>
<evidence type="ECO:0000313" key="2">
    <source>
        <dbReference type="Proteomes" id="UP000005204"/>
    </source>
</evidence>
<keyword evidence="2" id="KW-1185">Reference proteome</keyword>
<gene>
    <name evidence="1" type="primary">101736627</name>
</gene>
<organism evidence="1 2">
    <name type="scientific">Bombyx mori</name>
    <name type="common">Silk moth</name>
    <dbReference type="NCBI Taxonomy" id="7091"/>
    <lineage>
        <taxon>Eukaryota</taxon>
        <taxon>Metazoa</taxon>
        <taxon>Ecdysozoa</taxon>
        <taxon>Arthropoda</taxon>
        <taxon>Hexapoda</taxon>
        <taxon>Insecta</taxon>
        <taxon>Pterygota</taxon>
        <taxon>Neoptera</taxon>
        <taxon>Endopterygota</taxon>
        <taxon>Lepidoptera</taxon>
        <taxon>Glossata</taxon>
        <taxon>Ditrysia</taxon>
        <taxon>Bombycoidea</taxon>
        <taxon>Bombycidae</taxon>
        <taxon>Bombycinae</taxon>
        <taxon>Bombyx</taxon>
    </lineage>
</organism>
<reference evidence="1" key="2">
    <citation type="submission" date="2022-06" db="UniProtKB">
        <authorList>
            <consortium name="EnsemblMetazoa"/>
        </authorList>
    </citation>
    <scope>IDENTIFICATION</scope>
    <source>
        <strain evidence="1">p50T (Dazao)</strain>
    </source>
</reference>
<sequence>MDEFFKKLKNTVTYDNIVGLIKNEKNSTFSKEEESRVITENNETKKIVDFGELTSKFKGDSSKHVLRNLKSQSSKSVNKAKGGVLLKSSDQNMNLTDDDDPYVKNDNILAFLD</sequence>
<name>A0A8R1WMF5_BOMMO</name>
<dbReference type="OrthoDB" id="6881719at2759"/>
<proteinExistence type="predicted"/>
<dbReference type="KEGG" id="bmor:101736627"/>